<dbReference type="EMBL" id="PGCI01001535">
    <property type="protein sequence ID" value="PLW04547.1"/>
    <property type="molecule type" value="Genomic_DNA"/>
</dbReference>
<feature type="compositionally biased region" description="Acidic residues" evidence="1">
    <location>
        <begin position="344"/>
        <end position="357"/>
    </location>
</feature>
<gene>
    <name evidence="3" type="ORF">PCASD_25886</name>
</gene>
<accession>A0A2N5RU74</accession>
<feature type="domain" description="PWWP" evidence="2">
    <location>
        <begin position="230"/>
        <end position="295"/>
    </location>
</feature>
<dbReference type="Pfam" id="PF00855">
    <property type="entry name" value="PWWP"/>
    <property type="match status" value="1"/>
</dbReference>
<feature type="compositionally biased region" description="Basic and acidic residues" evidence="1">
    <location>
        <begin position="529"/>
        <end position="561"/>
    </location>
</feature>
<dbReference type="Proteomes" id="UP000235392">
    <property type="component" value="Unassembled WGS sequence"/>
</dbReference>
<comment type="caution">
    <text evidence="3">The sequence shown here is derived from an EMBL/GenBank/DDBJ whole genome shotgun (WGS) entry which is preliminary data.</text>
</comment>
<feature type="region of interest" description="Disordered" evidence="1">
    <location>
        <begin position="344"/>
        <end position="388"/>
    </location>
</feature>
<evidence type="ECO:0000259" key="2">
    <source>
        <dbReference type="SMART" id="SM00293"/>
    </source>
</evidence>
<evidence type="ECO:0000313" key="3">
    <source>
        <dbReference type="EMBL" id="PLW04547.1"/>
    </source>
</evidence>
<dbReference type="Gene3D" id="2.30.30.140">
    <property type="match status" value="1"/>
</dbReference>
<dbReference type="SUPFAM" id="SSF63748">
    <property type="entry name" value="Tudor/PWWP/MBT"/>
    <property type="match status" value="1"/>
</dbReference>
<name>A0A2N5RU74_9BASI</name>
<proteinExistence type="predicted"/>
<dbReference type="InterPro" id="IPR000313">
    <property type="entry name" value="PWWP_dom"/>
</dbReference>
<feature type="region of interest" description="Disordered" evidence="1">
    <location>
        <begin position="518"/>
        <end position="561"/>
    </location>
</feature>
<protein>
    <recommendedName>
        <fullName evidence="2">PWWP domain-containing protein</fullName>
    </recommendedName>
</protein>
<dbReference type="Pfam" id="PF14223">
    <property type="entry name" value="Retrotran_gag_2"/>
    <property type="match status" value="1"/>
</dbReference>
<sequence length="596" mass="66970">MSSLRQVRNVAPLVSTIEVLNGTDVFPRWRARLEEVLSMQGTLDIVQGILVCPKLAPGAEPAPAVRWESDYARTYNPKDILADWEVLSELACSTIKSTLSTALHQAYRYFDSPHQLLSGIVNVYETKTRSHRIQLQKTFWTAHHDQNLPVSKWISRCRAAADSLGLVNQRPADQQIADRLVAGLARSWSDIQHAIVSSPLELSLDATIAALEAHQVTLNASEKINRTTCPFPWDIVLVSSVNGRPAWPARVVNPDASPVHLRDAHKMAQKHFYLVRFFKTADYAWMENKEMKMLKQPEIRAFLTRRIHQNIDLKAAYHIALAPQGWEAELEATQMAINKEQQDSEIDELESVDDENDASVKPTENRKRPSENETPASPNKKCKSVAAQPVDATAPATFAPAPLMAAAPAVQNGGEKKAGPMIPLDGETVVREWRHRLQRLFLGKTALTEKMMPQIDHIFTDIEQYEMQIEWLNSSKLPKVLQRVVELEESKVPLDARYNIRARAHALQEKWRQQFELSGQFHHPQTFNDTKEPDRDDEKENAELASAKKSEEAAPKAMKSEKDMLLSCALEDASDVQDKTLGRVVRSHQALGAGGP</sequence>
<dbReference type="AlphaFoldDB" id="A0A2N5RU74"/>
<reference evidence="3 4" key="1">
    <citation type="submission" date="2017-11" db="EMBL/GenBank/DDBJ databases">
        <title>De novo assembly and phasing of dikaryotic genomes from two isolates of Puccinia coronata f. sp. avenae, the causal agent of oat crown rust.</title>
        <authorList>
            <person name="Miller M.E."/>
            <person name="Zhang Y."/>
            <person name="Omidvar V."/>
            <person name="Sperschneider J."/>
            <person name="Schwessinger B."/>
            <person name="Raley C."/>
            <person name="Palmer J.M."/>
            <person name="Garnica D."/>
            <person name="Upadhyaya N."/>
            <person name="Rathjen J."/>
            <person name="Taylor J.M."/>
            <person name="Park R.F."/>
            <person name="Dodds P.N."/>
            <person name="Hirsch C.D."/>
            <person name="Kianian S.F."/>
            <person name="Figueroa M."/>
        </authorList>
    </citation>
    <scope>NUCLEOTIDE SEQUENCE [LARGE SCALE GENOMIC DNA]</scope>
    <source>
        <strain evidence="3">12SD80</strain>
    </source>
</reference>
<organism evidence="3 4">
    <name type="scientific">Puccinia coronata f. sp. avenae</name>
    <dbReference type="NCBI Taxonomy" id="200324"/>
    <lineage>
        <taxon>Eukaryota</taxon>
        <taxon>Fungi</taxon>
        <taxon>Dikarya</taxon>
        <taxon>Basidiomycota</taxon>
        <taxon>Pucciniomycotina</taxon>
        <taxon>Pucciniomycetes</taxon>
        <taxon>Pucciniales</taxon>
        <taxon>Pucciniaceae</taxon>
        <taxon>Puccinia</taxon>
    </lineage>
</organism>
<dbReference type="SMART" id="SM00293">
    <property type="entry name" value="PWWP"/>
    <property type="match status" value="1"/>
</dbReference>
<evidence type="ECO:0000256" key="1">
    <source>
        <dbReference type="SAM" id="MobiDB-lite"/>
    </source>
</evidence>
<evidence type="ECO:0000313" key="4">
    <source>
        <dbReference type="Proteomes" id="UP000235392"/>
    </source>
</evidence>